<evidence type="ECO:0000256" key="2">
    <source>
        <dbReference type="SAM" id="Phobius"/>
    </source>
</evidence>
<feature type="transmembrane region" description="Helical" evidence="2">
    <location>
        <begin position="6"/>
        <end position="27"/>
    </location>
</feature>
<proteinExistence type="predicted"/>
<gene>
    <name evidence="3" type="ORF">DFR70_12675</name>
</gene>
<keyword evidence="2" id="KW-0812">Transmembrane</keyword>
<dbReference type="AlphaFoldDB" id="A0A318JSZ6"/>
<accession>A0A318JSZ6</accession>
<reference evidence="3 4" key="1">
    <citation type="submission" date="2018-05" db="EMBL/GenBank/DDBJ databases">
        <title>Genomic Encyclopedia of Type Strains, Phase IV (KMG-IV): sequencing the most valuable type-strain genomes for metagenomic binning, comparative biology and taxonomic classification.</title>
        <authorList>
            <person name="Goeker M."/>
        </authorList>
    </citation>
    <scope>NUCLEOTIDE SEQUENCE [LARGE SCALE GENOMIC DNA]</scope>
    <source>
        <strain evidence="3 4">DSM 44704</strain>
    </source>
</reference>
<feature type="region of interest" description="Disordered" evidence="1">
    <location>
        <begin position="32"/>
        <end position="69"/>
    </location>
</feature>
<keyword evidence="2" id="KW-0472">Membrane</keyword>
<evidence type="ECO:0000313" key="4">
    <source>
        <dbReference type="Proteomes" id="UP000247569"/>
    </source>
</evidence>
<comment type="caution">
    <text evidence="3">The sequence shown here is derived from an EMBL/GenBank/DDBJ whole genome shotgun (WGS) entry which is preliminary data.</text>
</comment>
<feature type="compositionally biased region" description="Basic and acidic residues" evidence="1">
    <location>
        <begin position="32"/>
        <end position="53"/>
    </location>
</feature>
<dbReference type="EMBL" id="QJKF01000026">
    <property type="protein sequence ID" value="PXX53954.1"/>
    <property type="molecule type" value="Genomic_DNA"/>
</dbReference>
<sequence>MALPPETGYLLAPLLSVAMVVLVWLLLAPQHDPQRSSELRVDDIKQRLSHDTPPRPLTRTEAARAAPHHMTCGSWCDKRKAIDEAFADVHRIAHREKRITTTIFTTAVQEEPDDDDR</sequence>
<dbReference type="RefSeq" id="WP_040742196.1">
    <property type="nucleotide sequence ID" value="NZ_QJKF01000026.1"/>
</dbReference>
<keyword evidence="4" id="KW-1185">Reference proteome</keyword>
<protein>
    <submittedName>
        <fullName evidence="3">Uncharacterized protein</fullName>
    </submittedName>
</protein>
<organism evidence="3 4">
    <name type="scientific">Nocardia tenerifensis</name>
    <dbReference type="NCBI Taxonomy" id="228006"/>
    <lineage>
        <taxon>Bacteria</taxon>
        <taxon>Bacillati</taxon>
        <taxon>Actinomycetota</taxon>
        <taxon>Actinomycetes</taxon>
        <taxon>Mycobacteriales</taxon>
        <taxon>Nocardiaceae</taxon>
        <taxon>Nocardia</taxon>
    </lineage>
</organism>
<evidence type="ECO:0000313" key="3">
    <source>
        <dbReference type="EMBL" id="PXX53954.1"/>
    </source>
</evidence>
<evidence type="ECO:0000256" key="1">
    <source>
        <dbReference type="SAM" id="MobiDB-lite"/>
    </source>
</evidence>
<name>A0A318JSZ6_9NOCA</name>
<dbReference type="Proteomes" id="UP000247569">
    <property type="component" value="Unassembled WGS sequence"/>
</dbReference>
<keyword evidence="2" id="KW-1133">Transmembrane helix</keyword>